<evidence type="ECO:0000259" key="6">
    <source>
        <dbReference type="SMART" id="SM00988"/>
    </source>
</evidence>
<evidence type="ECO:0000313" key="8">
    <source>
        <dbReference type="Proteomes" id="UP000231516"/>
    </source>
</evidence>
<evidence type="ECO:0000313" key="7">
    <source>
        <dbReference type="EMBL" id="PIB24242.1"/>
    </source>
</evidence>
<keyword evidence="2 5" id="KW-0963">Cytoplasm</keyword>
<keyword evidence="3 5" id="KW-0533">Nickel</keyword>
<dbReference type="Gene3D" id="3.30.70.790">
    <property type="entry name" value="UreE, C-terminal domain"/>
    <property type="match status" value="1"/>
</dbReference>
<sequence length="153" mass="17410">MRDIDMIRATSVTHSHDAPVDTVTLNYDDRFRRRIALICDNGFEFLLDLPKVVELRDGNDLLLEDGRHVRVCAANEPLMKATASDPHHLIRVAWHVGNRHLPCEIHEDHLILRVDHTIRDMLEHLGATVDDITAPFNPEGGAYGHGRTHSHEH</sequence>
<dbReference type="InterPro" id="IPR012406">
    <property type="entry name" value="UreE"/>
</dbReference>
<dbReference type="GO" id="GO:0051082">
    <property type="term" value="F:unfolded protein binding"/>
    <property type="evidence" value="ECO:0007669"/>
    <property type="project" value="UniProtKB-UniRule"/>
</dbReference>
<evidence type="ECO:0000256" key="2">
    <source>
        <dbReference type="ARBA" id="ARBA00022490"/>
    </source>
</evidence>
<comment type="similarity">
    <text evidence="5">Belongs to the UreE family.</text>
</comment>
<dbReference type="EMBL" id="MDGM01000012">
    <property type="protein sequence ID" value="PIB24242.1"/>
    <property type="molecule type" value="Genomic_DNA"/>
</dbReference>
<dbReference type="InterPro" id="IPR007864">
    <property type="entry name" value="UreE_C_dom"/>
</dbReference>
<dbReference type="Gene3D" id="2.60.260.20">
    <property type="entry name" value="Urease metallochaperone UreE, N-terminal domain"/>
    <property type="match status" value="1"/>
</dbReference>
<dbReference type="CDD" id="cd00571">
    <property type="entry name" value="UreE"/>
    <property type="match status" value="1"/>
</dbReference>
<dbReference type="HAMAP" id="MF_00822">
    <property type="entry name" value="UreE"/>
    <property type="match status" value="1"/>
</dbReference>
<dbReference type="InterPro" id="IPR036118">
    <property type="entry name" value="UreE_N_sf"/>
</dbReference>
<comment type="caution">
    <text evidence="7">The sequence shown here is derived from an EMBL/GenBank/DDBJ whole genome shotgun (WGS) entry which is preliminary data.</text>
</comment>
<reference evidence="7 8" key="1">
    <citation type="submission" date="2016-08" db="EMBL/GenBank/DDBJ databases">
        <title>Draft genome of Amylibacter sp. strain 4G11.</title>
        <authorList>
            <person name="Wong S.-K."/>
            <person name="Hamasaki K."/>
            <person name="Yoshizawa S."/>
        </authorList>
    </citation>
    <scope>NUCLEOTIDE SEQUENCE [LARGE SCALE GENOMIC DNA]</scope>
    <source>
        <strain evidence="7 8">4G11</strain>
    </source>
</reference>
<dbReference type="SUPFAM" id="SSF69287">
    <property type="entry name" value="Urease metallochaperone UreE, N-terminal domain"/>
    <property type="match status" value="1"/>
</dbReference>
<evidence type="ECO:0000256" key="4">
    <source>
        <dbReference type="ARBA" id="ARBA00023186"/>
    </source>
</evidence>
<dbReference type="SUPFAM" id="SSF69737">
    <property type="entry name" value="Urease metallochaperone UreE, C-terminal domain"/>
    <property type="match status" value="1"/>
</dbReference>
<accession>A0A2G5K5C9</accession>
<dbReference type="GO" id="GO:0016151">
    <property type="term" value="F:nickel cation binding"/>
    <property type="evidence" value="ECO:0007669"/>
    <property type="project" value="UniProtKB-UniRule"/>
</dbReference>
<keyword evidence="8" id="KW-1185">Reference proteome</keyword>
<dbReference type="Pfam" id="PF02814">
    <property type="entry name" value="UreE_N"/>
    <property type="match status" value="1"/>
</dbReference>
<evidence type="ECO:0000256" key="1">
    <source>
        <dbReference type="ARBA" id="ARBA00004496"/>
    </source>
</evidence>
<organism evidence="7 8">
    <name type="scientific">Paramylibacter kogurei</name>
    <dbReference type="NCBI Taxonomy" id="1889778"/>
    <lineage>
        <taxon>Bacteria</taxon>
        <taxon>Pseudomonadati</taxon>
        <taxon>Pseudomonadota</taxon>
        <taxon>Alphaproteobacteria</taxon>
        <taxon>Rhodobacterales</taxon>
        <taxon>Paracoccaceae</taxon>
        <taxon>Paramylibacter</taxon>
    </lineage>
</organism>
<keyword evidence="4 5" id="KW-0143">Chaperone</keyword>
<dbReference type="GO" id="GO:0005737">
    <property type="term" value="C:cytoplasm"/>
    <property type="evidence" value="ECO:0007669"/>
    <property type="project" value="UniProtKB-SubCell"/>
</dbReference>
<evidence type="ECO:0000256" key="3">
    <source>
        <dbReference type="ARBA" id="ARBA00022596"/>
    </source>
</evidence>
<dbReference type="PIRSF" id="PIRSF036402">
    <property type="entry name" value="Ureas_acces_UreE"/>
    <property type="match status" value="1"/>
</dbReference>
<proteinExistence type="inferred from homology"/>
<protein>
    <recommendedName>
        <fullName evidence="5">Urease accessory protein UreE</fullName>
    </recommendedName>
</protein>
<dbReference type="GO" id="GO:0019627">
    <property type="term" value="P:urea metabolic process"/>
    <property type="evidence" value="ECO:0007669"/>
    <property type="project" value="InterPro"/>
</dbReference>
<dbReference type="SMART" id="SM00988">
    <property type="entry name" value="UreE_N"/>
    <property type="match status" value="1"/>
</dbReference>
<dbReference type="GO" id="GO:0006457">
    <property type="term" value="P:protein folding"/>
    <property type="evidence" value="ECO:0007669"/>
    <property type="project" value="InterPro"/>
</dbReference>
<dbReference type="OrthoDB" id="9802215at2"/>
<dbReference type="Proteomes" id="UP000231516">
    <property type="component" value="Unassembled WGS sequence"/>
</dbReference>
<feature type="domain" description="UreE urease accessory N-terminal" evidence="6">
    <location>
        <begin position="2"/>
        <end position="69"/>
    </location>
</feature>
<comment type="function">
    <text evidence="5">Involved in urease metallocenter assembly. Binds nickel. Probably functions as a nickel donor during metallocenter assembly.</text>
</comment>
<name>A0A2G5K5C9_9RHOB</name>
<dbReference type="InterPro" id="IPR004029">
    <property type="entry name" value="UreE_N"/>
</dbReference>
<comment type="subcellular location">
    <subcellularLocation>
        <location evidence="1 5">Cytoplasm</location>
    </subcellularLocation>
</comment>
<gene>
    <name evidence="5" type="primary">ureE</name>
    <name evidence="7" type="ORF">BFP76_03190</name>
</gene>
<evidence type="ECO:0000256" key="5">
    <source>
        <dbReference type="HAMAP-Rule" id="MF_00822"/>
    </source>
</evidence>
<dbReference type="Pfam" id="PF05194">
    <property type="entry name" value="UreE_C"/>
    <property type="match status" value="1"/>
</dbReference>
<dbReference type="GO" id="GO:0065003">
    <property type="term" value="P:protein-containing complex assembly"/>
    <property type="evidence" value="ECO:0007669"/>
    <property type="project" value="InterPro"/>
</dbReference>
<dbReference type="AlphaFoldDB" id="A0A2G5K5C9"/>